<dbReference type="AlphaFoldDB" id="A0A8H7F6T6"/>
<keyword evidence="1" id="KW-0472">Membrane</keyword>
<evidence type="ECO:0000313" key="3">
    <source>
        <dbReference type="Proteomes" id="UP000629468"/>
    </source>
</evidence>
<accession>A0A8H7F6T6</accession>
<feature type="transmembrane region" description="Helical" evidence="1">
    <location>
        <begin position="52"/>
        <end position="72"/>
    </location>
</feature>
<evidence type="ECO:0000313" key="2">
    <source>
        <dbReference type="EMBL" id="KAF7778879.1"/>
    </source>
</evidence>
<organism evidence="2 3">
    <name type="scientific">Agaricus bisporus var. burnettii</name>
    <dbReference type="NCBI Taxonomy" id="192524"/>
    <lineage>
        <taxon>Eukaryota</taxon>
        <taxon>Fungi</taxon>
        <taxon>Dikarya</taxon>
        <taxon>Basidiomycota</taxon>
        <taxon>Agaricomycotina</taxon>
        <taxon>Agaricomycetes</taxon>
        <taxon>Agaricomycetidae</taxon>
        <taxon>Agaricales</taxon>
        <taxon>Agaricineae</taxon>
        <taxon>Agaricaceae</taxon>
        <taxon>Agaricus</taxon>
    </lineage>
</organism>
<keyword evidence="1" id="KW-0812">Transmembrane</keyword>
<keyword evidence="1" id="KW-1133">Transmembrane helix</keyword>
<protein>
    <submittedName>
        <fullName evidence="2">Uncharacterized protein</fullName>
    </submittedName>
</protein>
<dbReference type="Proteomes" id="UP000629468">
    <property type="component" value="Unassembled WGS sequence"/>
</dbReference>
<dbReference type="EMBL" id="JABXXO010000004">
    <property type="protein sequence ID" value="KAF7778879.1"/>
    <property type="molecule type" value="Genomic_DNA"/>
</dbReference>
<gene>
    <name evidence="2" type="ORF">Agabi119p4_3224</name>
</gene>
<comment type="caution">
    <text evidence="2">The sequence shown here is derived from an EMBL/GenBank/DDBJ whole genome shotgun (WGS) entry which is preliminary data.</text>
</comment>
<sequence length="164" mass="17654">MATPTTQDADVQYLVRQSMSTGYQTLSVLTPPLYTTFILMKRGRGAWSLNRLLRATWVGGVTGIAAGGGIAYGRYKYSTAELVRQRRLDVAYDANRIRSQDHSTIGAVLMALLTPAILWNRANIVNLILGGAGLGSAMGTLAHHVRTLTEDPPIKAAAVIANTK</sequence>
<feature type="transmembrane region" description="Helical" evidence="1">
    <location>
        <begin position="22"/>
        <end position="40"/>
    </location>
</feature>
<name>A0A8H7F6T6_AGABI</name>
<evidence type="ECO:0000256" key="1">
    <source>
        <dbReference type="SAM" id="Phobius"/>
    </source>
</evidence>
<reference evidence="2 3" key="1">
    <citation type="journal article" name="Sci. Rep.">
        <title>Telomere-to-telomere assembled and centromere annotated genomes of the two main subspecies of the button mushroom Agaricus bisporus reveal especially polymorphic chromosome ends.</title>
        <authorList>
            <person name="Sonnenberg A.S.M."/>
            <person name="Sedaghat-Telgerd N."/>
            <person name="Lavrijssen B."/>
            <person name="Ohm R.A."/>
            <person name="Hendrickx P.M."/>
            <person name="Scholtmeijer K."/>
            <person name="Baars J.J.P."/>
            <person name="van Peer A."/>
        </authorList>
    </citation>
    <scope>NUCLEOTIDE SEQUENCE [LARGE SCALE GENOMIC DNA]</scope>
    <source>
        <strain evidence="2 3">H119_p4</strain>
    </source>
</reference>
<proteinExistence type="predicted"/>